<dbReference type="InterPro" id="IPR016169">
    <property type="entry name" value="FAD-bd_PCMH_sub2"/>
</dbReference>
<dbReference type="AlphaFoldDB" id="A0A4Q7YNL9"/>
<evidence type="ECO:0000256" key="2">
    <source>
        <dbReference type="ARBA" id="ARBA00022827"/>
    </source>
</evidence>
<dbReference type="Pfam" id="PF09349">
    <property type="entry name" value="OHCU_decarbox"/>
    <property type="match status" value="1"/>
</dbReference>
<dbReference type="InterPro" id="IPR016166">
    <property type="entry name" value="FAD-bd_PCMH"/>
</dbReference>
<dbReference type="PROSITE" id="PS51387">
    <property type="entry name" value="FAD_PCMH"/>
    <property type="match status" value="1"/>
</dbReference>
<dbReference type="NCBIfam" id="NF010372">
    <property type="entry name" value="PRK13798.1"/>
    <property type="match status" value="1"/>
</dbReference>
<dbReference type="SUPFAM" id="SSF55447">
    <property type="entry name" value="CO dehydrogenase flavoprotein C-terminal domain-like"/>
    <property type="match status" value="1"/>
</dbReference>
<dbReference type="Gene3D" id="3.30.465.10">
    <property type="match status" value="1"/>
</dbReference>
<dbReference type="SUPFAM" id="SSF158694">
    <property type="entry name" value="UraD-Like"/>
    <property type="match status" value="1"/>
</dbReference>
<dbReference type="InterPro" id="IPR017595">
    <property type="entry name" value="OHCU_decarboxylase-2"/>
</dbReference>
<keyword evidence="1" id="KW-0659">Purine metabolism</keyword>
<evidence type="ECO:0000313" key="4">
    <source>
        <dbReference type="EMBL" id="RZU39000.1"/>
    </source>
</evidence>
<dbReference type="SUPFAM" id="SSF56176">
    <property type="entry name" value="FAD-binding/transporter-associated domain-like"/>
    <property type="match status" value="1"/>
</dbReference>
<dbReference type="GO" id="GO:0071949">
    <property type="term" value="F:FAD binding"/>
    <property type="evidence" value="ECO:0007669"/>
    <property type="project" value="InterPro"/>
</dbReference>
<dbReference type="PANTHER" id="PTHR42659">
    <property type="entry name" value="XANTHINE DEHYDROGENASE SUBUNIT C-RELATED"/>
    <property type="match status" value="1"/>
</dbReference>
<dbReference type="InterPro" id="IPR018020">
    <property type="entry name" value="OHCU_decarboxylase"/>
</dbReference>
<dbReference type="Proteomes" id="UP000292958">
    <property type="component" value="Unassembled WGS sequence"/>
</dbReference>
<comment type="caution">
    <text evidence="4">The sequence shown here is derived from an EMBL/GenBank/DDBJ whole genome shotgun (WGS) entry which is preliminary data.</text>
</comment>
<dbReference type="GO" id="GO:0016491">
    <property type="term" value="F:oxidoreductase activity"/>
    <property type="evidence" value="ECO:0007669"/>
    <property type="project" value="InterPro"/>
</dbReference>
<evidence type="ECO:0000313" key="5">
    <source>
        <dbReference type="Proteomes" id="UP000292958"/>
    </source>
</evidence>
<dbReference type="RefSeq" id="WP_242617654.1">
    <property type="nucleotide sequence ID" value="NZ_SHKW01000001.1"/>
</dbReference>
<sequence>MRSIPSNFEVVAPSSLASALEVMARSPGEWTPLAGGTELMVQYGAGRLAAHRFVNIWGFPELREIRQYGAELHVGAGCTYTDLRRNPTVLSEFPLLSTAASWTGSIANQNRGTLGGNIVNASPAADSLPALLVYEAELVLISAVGERRIPYTDFHIGYKQTRLRPDELIRAIVLPRCYSDYMSRTQKVGPRNAQAISKLCMAALAKIKEDRVEDIRIAMGSMAPIPLRLRKTEAVLMNNRWSLQTFRAARLALESEVSPIDDIRSTRTYRIAVAGNLLEEFLLHLFSQFPVPSSRNFVLERWNSLPFEAAVADLLSCCGSRAWAEQVVSLRPYATSEDLSGAAKTVWQNLDPEHWMEAFQSHPRIGERHAERPTTDVSAAWSATEQRAVQQADVEIKHAIAEGNRRYETRFGRIFIICAGEKTPSKILSELERRMTNDDETEMKESAAQQEQILELRLKRWLSFQEGA</sequence>
<feature type="domain" description="FAD-binding PCMH-type" evidence="3">
    <location>
        <begin position="3"/>
        <end position="179"/>
    </location>
</feature>
<dbReference type="SMART" id="SM01092">
    <property type="entry name" value="CO_deh_flav_C"/>
    <property type="match status" value="1"/>
</dbReference>
<dbReference type="NCBIfam" id="TIGR03180">
    <property type="entry name" value="UraD_2"/>
    <property type="match status" value="1"/>
</dbReference>
<proteinExistence type="predicted"/>
<dbReference type="PANTHER" id="PTHR42659:SF9">
    <property type="entry name" value="XANTHINE DEHYDROGENASE FAD-BINDING SUBUNIT XDHB-RELATED"/>
    <property type="match status" value="1"/>
</dbReference>
<protein>
    <submittedName>
        <fullName evidence="4">OHCU decarboxylase</fullName>
    </submittedName>
</protein>
<gene>
    <name evidence="4" type="ORF">BDD14_0325</name>
</gene>
<evidence type="ECO:0000256" key="1">
    <source>
        <dbReference type="ARBA" id="ARBA00022631"/>
    </source>
</evidence>
<dbReference type="Pfam" id="PF03450">
    <property type="entry name" value="CO_deh_flav_C"/>
    <property type="match status" value="1"/>
</dbReference>
<dbReference type="Pfam" id="PF00941">
    <property type="entry name" value="FAD_binding_5"/>
    <property type="match status" value="1"/>
</dbReference>
<reference evidence="4 5" key="1">
    <citation type="submission" date="2019-02" db="EMBL/GenBank/DDBJ databases">
        <title>Genomic Encyclopedia of Archaeal and Bacterial Type Strains, Phase II (KMG-II): from individual species to whole genera.</title>
        <authorList>
            <person name="Goeker M."/>
        </authorList>
    </citation>
    <scope>NUCLEOTIDE SEQUENCE [LARGE SCALE GENOMIC DNA]</scope>
    <source>
        <strain evidence="4 5">DSM 18101</strain>
    </source>
</reference>
<dbReference type="InterPro" id="IPR051312">
    <property type="entry name" value="Diverse_Substr_Oxidored"/>
</dbReference>
<dbReference type="InterPro" id="IPR036683">
    <property type="entry name" value="CO_DH_flav_C_dom_sf"/>
</dbReference>
<dbReference type="InterPro" id="IPR005107">
    <property type="entry name" value="CO_DH_flav_C"/>
</dbReference>
<dbReference type="InterPro" id="IPR036778">
    <property type="entry name" value="OHCU_decarboxylase_sf"/>
</dbReference>
<keyword evidence="2" id="KW-0274">FAD</keyword>
<dbReference type="InterPro" id="IPR002346">
    <property type="entry name" value="Mopterin_DH_FAD-bd"/>
</dbReference>
<dbReference type="EMBL" id="SHKW01000001">
    <property type="protein sequence ID" value="RZU39000.1"/>
    <property type="molecule type" value="Genomic_DNA"/>
</dbReference>
<dbReference type="Gene3D" id="3.30.390.50">
    <property type="entry name" value="CO dehydrogenase flavoprotein, C-terminal domain"/>
    <property type="match status" value="1"/>
</dbReference>
<keyword evidence="2" id="KW-0285">Flavoprotein</keyword>
<dbReference type="GO" id="GO:0006144">
    <property type="term" value="P:purine nucleobase metabolic process"/>
    <property type="evidence" value="ECO:0007669"/>
    <property type="project" value="UniProtKB-KW"/>
</dbReference>
<evidence type="ECO:0000259" key="3">
    <source>
        <dbReference type="PROSITE" id="PS51387"/>
    </source>
</evidence>
<keyword evidence="5" id="KW-1185">Reference proteome</keyword>
<dbReference type="InterPro" id="IPR016167">
    <property type="entry name" value="FAD-bd_PCMH_sub1"/>
</dbReference>
<accession>A0A4Q7YNL9</accession>
<dbReference type="Gene3D" id="3.30.43.10">
    <property type="entry name" value="Uridine Diphospho-n-acetylenolpyruvylglucosamine Reductase, domain 2"/>
    <property type="match status" value="1"/>
</dbReference>
<organism evidence="4 5">
    <name type="scientific">Edaphobacter modestus</name>
    <dbReference type="NCBI Taxonomy" id="388466"/>
    <lineage>
        <taxon>Bacteria</taxon>
        <taxon>Pseudomonadati</taxon>
        <taxon>Acidobacteriota</taxon>
        <taxon>Terriglobia</taxon>
        <taxon>Terriglobales</taxon>
        <taxon>Acidobacteriaceae</taxon>
        <taxon>Edaphobacter</taxon>
    </lineage>
</organism>
<dbReference type="InterPro" id="IPR036318">
    <property type="entry name" value="FAD-bd_PCMH-like_sf"/>
</dbReference>
<name>A0A4Q7YNL9_9BACT</name>
<dbReference type="Gene3D" id="1.10.3330.10">
    <property type="entry name" value="Oxo-4-hydroxy-4-carboxy-5-ureidoimidazoline decarboxylase"/>
    <property type="match status" value="1"/>
</dbReference>